<evidence type="ECO:0000313" key="3">
    <source>
        <dbReference type="Proteomes" id="UP000293342"/>
    </source>
</evidence>
<dbReference type="RefSeq" id="WP_131518695.1">
    <property type="nucleotide sequence ID" value="NZ_SJKD01000013.1"/>
</dbReference>
<dbReference type="CDD" id="cd12108">
    <property type="entry name" value="Hr-like"/>
    <property type="match status" value="1"/>
</dbReference>
<dbReference type="InterPro" id="IPR012312">
    <property type="entry name" value="Hemerythrin-like"/>
</dbReference>
<organism evidence="2 3">
    <name type="scientific">Kribbella capetownensis</name>
    <dbReference type="NCBI Taxonomy" id="1572659"/>
    <lineage>
        <taxon>Bacteria</taxon>
        <taxon>Bacillati</taxon>
        <taxon>Actinomycetota</taxon>
        <taxon>Actinomycetes</taxon>
        <taxon>Propionibacteriales</taxon>
        <taxon>Kribbellaceae</taxon>
        <taxon>Kribbella</taxon>
    </lineage>
</organism>
<feature type="domain" description="Hemerythrin-like" evidence="1">
    <location>
        <begin position="9"/>
        <end position="133"/>
    </location>
</feature>
<reference evidence="2 3" key="1">
    <citation type="submission" date="2019-02" db="EMBL/GenBank/DDBJ databases">
        <title>Kribbella capetownensis sp. nov. and Kribbella speibonae sp. nov., isolated from soil.</title>
        <authorList>
            <person name="Curtis S.M."/>
            <person name="Norton I."/>
            <person name="Everest G.J."/>
            <person name="Meyers P.R."/>
        </authorList>
    </citation>
    <scope>NUCLEOTIDE SEQUENCE [LARGE SCALE GENOMIC DNA]</scope>
    <source>
        <strain evidence="2 3">YM53</strain>
    </source>
</reference>
<dbReference type="OrthoDB" id="5197650at2"/>
<dbReference type="Gene3D" id="1.20.120.520">
    <property type="entry name" value="nmb1532 protein domain like"/>
    <property type="match status" value="1"/>
</dbReference>
<keyword evidence="3" id="KW-1185">Reference proteome</keyword>
<proteinExistence type="predicted"/>
<comment type="caution">
    <text evidence="2">The sequence shown here is derived from an EMBL/GenBank/DDBJ whole genome shotgun (WGS) entry which is preliminary data.</text>
</comment>
<accession>A0A4R0JEB6</accession>
<dbReference type="Pfam" id="PF01814">
    <property type="entry name" value="Hemerythrin"/>
    <property type="match status" value="1"/>
</dbReference>
<evidence type="ECO:0000259" key="1">
    <source>
        <dbReference type="Pfam" id="PF01814"/>
    </source>
</evidence>
<dbReference type="Proteomes" id="UP000293342">
    <property type="component" value="Unassembled WGS sequence"/>
</dbReference>
<name>A0A4R0JEB6_9ACTN</name>
<dbReference type="EMBL" id="SJKD01000013">
    <property type="protein sequence ID" value="TCC39995.1"/>
    <property type="molecule type" value="Genomic_DNA"/>
</dbReference>
<evidence type="ECO:0000313" key="2">
    <source>
        <dbReference type="EMBL" id="TCC39995.1"/>
    </source>
</evidence>
<protein>
    <submittedName>
        <fullName evidence="2">Hemerythrin domain-containing protein</fullName>
    </submittedName>
</protein>
<dbReference type="AlphaFoldDB" id="A0A4R0JEB6"/>
<gene>
    <name evidence="2" type="ORF">E0H75_38635</name>
</gene>
<sequence>MAEMSMNKAIHAAFRRDLQRFVDALGAFSAGDQARAEQLATAWANFDEQLVRHHEGEHDIAWPALESVGVSRDVLTQMDAEHDTMATALAKARDAIASLRRTASAEDAATALAAMQELQRVTVLHLDHEETEIEGVYLANKDTAEMKAMGRQFSKVSPAQGGTFFAWALDGADPEASAAITGTVPKPVLTIISGVFGRNYRKSVAPVWRS</sequence>